<dbReference type="RefSeq" id="WP_010737241.1">
    <property type="nucleotide sequence ID" value="NZ_AP027299.1"/>
</dbReference>
<protein>
    <submittedName>
        <fullName evidence="8">Two-component response regulator</fullName>
    </submittedName>
</protein>
<keyword evidence="2" id="KW-0805">Transcription regulation</keyword>
<dbReference type="Proteomes" id="UP000352698">
    <property type="component" value="Unassembled WGS sequence"/>
</dbReference>
<evidence type="ECO:0000313" key="9">
    <source>
        <dbReference type="Proteomes" id="UP000352698"/>
    </source>
</evidence>
<dbReference type="InterPro" id="IPR000792">
    <property type="entry name" value="Tscrpt_reg_LuxR_C"/>
</dbReference>
<organism evidence="8 9">
    <name type="scientific">Enterococcus hirae</name>
    <dbReference type="NCBI Taxonomy" id="1354"/>
    <lineage>
        <taxon>Bacteria</taxon>
        <taxon>Bacillati</taxon>
        <taxon>Bacillota</taxon>
        <taxon>Bacilli</taxon>
        <taxon>Lactobacillales</taxon>
        <taxon>Enterococcaceae</taxon>
        <taxon>Enterococcus</taxon>
    </lineage>
</organism>
<dbReference type="InterPro" id="IPR039420">
    <property type="entry name" value="WalR-like"/>
</dbReference>
<dbReference type="PANTHER" id="PTHR43214:SF42">
    <property type="entry name" value="TRANSCRIPTIONAL REGULATORY PROTEIN DESR"/>
    <property type="match status" value="1"/>
</dbReference>
<keyword evidence="1 5" id="KW-0597">Phosphoprotein</keyword>
<gene>
    <name evidence="8" type="primary">nreC</name>
    <name evidence="8" type="ORF">NCTC12204_02651</name>
</gene>
<dbReference type="AlphaFoldDB" id="A0A7Z9AWU3"/>
<dbReference type="PROSITE" id="PS50110">
    <property type="entry name" value="RESPONSE_REGULATORY"/>
    <property type="match status" value="1"/>
</dbReference>
<feature type="domain" description="Response regulatory" evidence="7">
    <location>
        <begin position="3"/>
        <end position="119"/>
    </location>
</feature>
<dbReference type="EMBL" id="CABEEP010000001">
    <property type="protein sequence ID" value="VTQ70666.1"/>
    <property type="molecule type" value="Genomic_DNA"/>
</dbReference>
<dbReference type="GO" id="GO:0006355">
    <property type="term" value="P:regulation of DNA-templated transcription"/>
    <property type="evidence" value="ECO:0007669"/>
    <property type="project" value="InterPro"/>
</dbReference>
<dbReference type="GO" id="GO:0000160">
    <property type="term" value="P:phosphorelay signal transduction system"/>
    <property type="evidence" value="ECO:0007669"/>
    <property type="project" value="InterPro"/>
</dbReference>
<evidence type="ECO:0000259" key="6">
    <source>
        <dbReference type="PROSITE" id="PS50043"/>
    </source>
</evidence>
<dbReference type="CDD" id="cd06170">
    <property type="entry name" value="LuxR_C_like"/>
    <property type="match status" value="1"/>
</dbReference>
<evidence type="ECO:0000313" key="8">
    <source>
        <dbReference type="EMBL" id="VTQ70666.1"/>
    </source>
</evidence>
<dbReference type="SUPFAM" id="SSF46894">
    <property type="entry name" value="C-terminal effector domain of the bipartite response regulators"/>
    <property type="match status" value="1"/>
</dbReference>
<dbReference type="SMART" id="SM00448">
    <property type="entry name" value="REC"/>
    <property type="match status" value="1"/>
</dbReference>
<dbReference type="SUPFAM" id="SSF52172">
    <property type="entry name" value="CheY-like"/>
    <property type="match status" value="1"/>
</dbReference>
<dbReference type="PROSITE" id="PS50043">
    <property type="entry name" value="HTH_LUXR_2"/>
    <property type="match status" value="1"/>
</dbReference>
<feature type="domain" description="HTH luxR-type" evidence="6">
    <location>
        <begin position="134"/>
        <end position="199"/>
    </location>
</feature>
<evidence type="ECO:0000259" key="7">
    <source>
        <dbReference type="PROSITE" id="PS50110"/>
    </source>
</evidence>
<dbReference type="Pfam" id="PF00196">
    <property type="entry name" value="GerE"/>
    <property type="match status" value="1"/>
</dbReference>
<proteinExistence type="predicted"/>
<dbReference type="InterPro" id="IPR001789">
    <property type="entry name" value="Sig_transdc_resp-reg_receiver"/>
</dbReference>
<reference evidence="8 9" key="1">
    <citation type="submission" date="2019-05" db="EMBL/GenBank/DDBJ databases">
        <authorList>
            <consortium name="Pathogen Informatics"/>
        </authorList>
    </citation>
    <scope>NUCLEOTIDE SEQUENCE [LARGE SCALE GENOMIC DNA]</scope>
    <source>
        <strain evidence="8 9">NCTC12204</strain>
    </source>
</reference>
<name>A0A7Z9AWU3_ENTHR</name>
<dbReference type="PANTHER" id="PTHR43214">
    <property type="entry name" value="TWO-COMPONENT RESPONSE REGULATOR"/>
    <property type="match status" value="1"/>
</dbReference>
<evidence type="ECO:0000256" key="2">
    <source>
        <dbReference type="ARBA" id="ARBA00023015"/>
    </source>
</evidence>
<comment type="caution">
    <text evidence="8">The sequence shown here is derived from an EMBL/GenBank/DDBJ whole genome shotgun (WGS) entry which is preliminary data.</text>
</comment>
<feature type="modified residue" description="4-aspartylphosphate" evidence="5">
    <location>
        <position position="54"/>
    </location>
</feature>
<evidence type="ECO:0000256" key="4">
    <source>
        <dbReference type="ARBA" id="ARBA00023163"/>
    </source>
</evidence>
<dbReference type="Pfam" id="PF00072">
    <property type="entry name" value="Response_reg"/>
    <property type="match status" value="1"/>
</dbReference>
<evidence type="ECO:0000256" key="5">
    <source>
        <dbReference type="PROSITE-ProRule" id="PRU00169"/>
    </source>
</evidence>
<accession>A0A7Z9AWU3</accession>
<evidence type="ECO:0000256" key="3">
    <source>
        <dbReference type="ARBA" id="ARBA00023125"/>
    </source>
</evidence>
<dbReference type="InterPro" id="IPR011006">
    <property type="entry name" value="CheY-like_superfamily"/>
</dbReference>
<evidence type="ECO:0000256" key="1">
    <source>
        <dbReference type="ARBA" id="ARBA00022553"/>
    </source>
</evidence>
<dbReference type="Gene3D" id="3.40.50.2300">
    <property type="match status" value="1"/>
</dbReference>
<keyword evidence="3" id="KW-0238">DNA-binding</keyword>
<dbReference type="InterPro" id="IPR016032">
    <property type="entry name" value="Sig_transdc_resp-reg_C-effctor"/>
</dbReference>
<dbReference type="PRINTS" id="PR00038">
    <property type="entry name" value="HTHLUXR"/>
</dbReference>
<dbReference type="PROSITE" id="PS00622">
    <property type="entry name" value="HTH_LUXR_1"/>
    <property type="match status" value="1"/>
</dbReference>
<dbReference type="GO" id="GO:0003677">
    <property type="term" value="F:DNA binding"/>
    <property type="evidence" value="ECO:0007669"/>
    <property type="project" value="UniProtKB-KW"/>
</dbReference>
<keyword evidence="4" id="KW-0804">Transcription</keyword>
<dbReference type="SMART" id="SM00421">
    <property type="entry name" value="HTH_LUXR"/>
    <property type="match status" value="1"/>
</dbReference>
<sequence>MIKLYLAEDQQLLNTALTMILNLETDFEVIGSATDGDTALSDIIKLKPNIVLLDIEMPKLTGLEIAKQLRLLKQDVKIMVLTTFAQEHYFQQALQNNVNGYMLKDSPSEELIRSIRSIMAGDTIFSPELVIQSFITQKNPLTPRELEILTLLKTGISTQQIAQTLFLSEGTVRNYISAILSKTASRSRIEAINFAIKQGWI</sequence>